<name>A0A543AZZ3_9ACTN</name>
<evidence type="ECO:0000313" key="2">
    <source>
        <dbReference type="Proteomes" id="UP000317043"/>
    </source>
</evidence>
<dbReference type="InterPro" id="IPR007061">
    <property type="entry name" value="MST-like"/>
</dbReference>
<dbReference type="Proteomes" id="UP000317043">
    <property type="component" value="Unassembled WGS sequence"/>
</dbReference>
<keyword evidence="2" id="KW-1185">Reference proteome</keyword>
<evidence type="ECO:0000313" key="1">
    <source>
        <dbReference type="EMBL" id="TQL78139.1"/>
    </source>
</evidence>
<dbReference type="SUPFAM" id="SSF109854">
    <property type="entry name" value="DinB/YfiT-like putative metalloenzymes"/>
    <property type="match status" value="1"/>
</dbReference>
<dbReference type="InterPro" id="IPR034660">
    <property type="entry name" value="DinB/YfiT-like"/>
</dbReference>
<gene>
    <name evidence="1" type="ORF">FB566_3716</name>
</gene>
<organism evidence="1 2">
    <name type="scientific">Stackebrandtia endophytica</name>
    <dbReference type="NCBI Taxonomy" id="1496996"/>
    <lineage>
        <taxon>Bacteria</taxon>
        <taxon>Bacillati</taxon>
        <taxon>Actinomycetota</taxon>
        <taxon>Actinomycetes</taxon>
        <taxon>Glycomycetales</taxon>
        <taxon>Glycomycetaceae</taxon>
        <taxon>Stackebrandtia</taxon>
    </lineage>
</organism>
<dbReference type="RefSeq" id="WP_142042132.1">
    <property type="nucleotide sequence ID" value="NZ_JBHTGS010000001.1"/>
</dbReference>
<protein>
    <submittedName>
        <fullName evidence="1">Uncharacterized protein DUF664</fullName>
    </submittedName>
</protein>
<dbReference type="AlphaFoldDB" id="A0A543AZZ3"/>
<dbReference type="Pfam" id="PF04978">
    <property type="entry name" value="MST"/>
    <property type="match status" value="1"/>
</dbReference>
<comment type="caution">
    <text evidence="1">The sequence shown here is derived from an EMBL/GenBank/DDBJ whole genome shotgun (WGS) entry which is preliminary data.</text>
</comment>
<sequence>MKSTLKTTLDRARSGLLWKLEGLSEYDIRRPLTGTGTNLLGLVKHLAGVQALYLGFAFGRELDPPLPWVRQDAEPVGDMWATAEESREYILDCFQRASDHGDATIAALDLDSPGFVPWWPEPTNLGKVLVHLTAEFQRHCGHADIVRELIDGSVGQRPDGGDNDVRSVPGDEQWWRAHHDKLERIASEVVTG</sequence>
<dbReference type="OrthoDB" id="4548523at2"/>
<accession>A0A543AZZ3</accession>
<dbReference type="EMBL" id="VFOW01000001">
    <property type="protein sequence ID" value="TQL78139.1"/>
    <property type="molecule type" value="Genomic_DNA"/>
</dbReference>
<dbReference type="InParanoid" id="A0A543AZZ3"/>
<dbReference type="Gene3D" id="1.20.120.450">
    <property type="entry name" value="dinb family like domain"/>
    <property type="match status" value="1"/>
</dbReference>
<reference evidence="1 2" key="1">
    <citation type="submission" date="2019-06" db="EMBL/GenBank/DDBJ databases">
        <title>Sequencing the genomes of 1000 actinobacteria strains.</title>
        <authorList>
            <person name="Klenk H.-P."/>
        </authorList>
    </citation>
    <scope>NUCLEOTIDE SEQUENCE [LARGE SCALE GENOMIC DNA]</scope>
    <source>
        <strain evidence="1 2">DSM 45928</strain>
    </source>
</reference>
<proteinExistence type="predicted"/>